<sequence length="142" mass="15185">MGQKDLGAAPDGVAVVDHHHPDSGQIHDVNPRWFVLAALPPGRHVRHPQASELDRLEVFLAGSALGAGPVRRKVFPAGARRDTFGGQSYGFVIDETADQAHPGAVLHVGHLAACSARIGCKIRRILPHFPCRARPAGVPHSR</sequence>
<dbReference type="STRING" id="76114.ebA1746"/>
<feature type="region of interest" description="Disordered" evidence="1">
    <location>
        <begin position="1"/>
        <end position="24"/>
    </location>
</feature>
<keyword evidence="3" id="KW-1185">Reference proteome</keyword>
<evidence type="ECO:0000313" key="2">
    <source>
        <dbReference type="EMBL" id="CAI07068.1"/>
    </source>
</evidence>
<organism evidence="2 3">
    <name type="scientific">Aromatoleum aromaticum (strain DSM 19018 / LMG 30748 / EbN1)</name>
    <name type="common">Azoarcus sp. (strain EbN1)</name>
    <dbReference type="NCBI Taxonomy" id="76114"/>
    <lineage>
        <taxon>Bacteria</taxon>
        <taxon>Pseudomonadati</taxon>
        <taxon>Pseudomonadota</taxon>
        <taxon>Betaproteobacteria</taxon>
        <taxon>Rhodocyclales</taxon>
        <taxon>Rhodocyclaceae</taxon>
        <taxon>Aromatoleum</taxon>
    </lineage>
</organism>
<dbReference type="AlphaFoldDB" id="Q5P6J3"/>
<protein>
    <submittedName>
        <fullName evidence="2">Uncharacterized protein</fullName>
    </submittedName>
</protein>
<dbReference type="Proteomes" id="UP000006552">
    <property type="component" value="Chromosome"/>
</dbReference>
<reference evidence="2 3" key="1">
    <citation type="journal article" date="2005" name="Arch. Microbiol.">
        <title>The genome sequence of an anaerobic aromatic-degrading denitrifying bacterium, strain EbN1.</title>
        <authorList>
            <person name="Rabus R."/>
            <person name="Kube M."/>
            <person name="Heider J."/>
            <person name="Beck A."/>
            <person name="Heitmann K."/>
            <person name="Widdel F."/>
            <person name="Reinhardt R."/>
        </authorList>
    </citation>
    <scope>NUCLEOTIDE SEQUENCE [LARGE SCALE GENOMIC DNA]</scope>
    <source>
        <strain evidence="2 3">EbN1</strain>
    </source>
</reference>
<dbReference type="EMBL" id="CR555306">
    <property type="protein sequence ID" value="CAI07068.1"/>
    <property type="molecule type" value="Genomic_DNA"/>
</dbReference>
<dbReference type="HOGENOM" id="CLU_1811796_0_0_4"/>
<name>Q5P6J3_AROAE</name>
<proteinExistence type="predicted"/>
<evidence type="ECO:0000313" key="3">
    <source>
        <dbReference type="Proteomes" id="UP000006552"/>
    </source>
</evidence>
<gene>
    <name evidence="2" type="ORF">ebA1746</name>
</gene>
<dbReference type="KEGG" id="eba:ebA1746"/>
<accession>Q5P6J3</accession>
<evidence type="ECO:0000256" key="1">
    <source>
        <dbReference type="SAM" id="MobiDB-lite"/>
    </source>
</evidence>